<dbReference type="InterPro" id="IPR052099">
    <property type="entry name" value="Regulatory_TF_Diverse"/>
</dbReference>
<evidence type="ECO:0000256" key="1">
    <source>
        <dbReference type="SAM" id="MobiDB-lite"/>
    </source>
</evidence>
<proteinExistence type="predicted"/>
<keyword evidence="4" id="KW-1185">Reference proteome</keyword>
<dbReference type="OrthoDB" id="2133190at2759"/>
<dbReference type="PANTHER" id="PTHR47336:SF2">
    <property type="entry name" value="TRANSCRIPTION FACTOR HMS1-RELATED"/>
    <property type="match status" value="1"/>
</dbReference>
<feature type="region of interest" description="Disordered" evidence="1">
    <location>
        <begin position="311"/>
        <end position="334"/>
    </location>
</feature>
<dbReference type="InterPro" id="IPR011598">
    <property type="entry name" value="bHLH_dom"/>
</dbReference>
<name>A0A3E2H5M6_SCYLI</name>
<feature type="compositionally biased region" description="Basic and acidic residues" evidence="1">
    <location>
        <begin position="260"/>
        <end position="272"/>
    </location>
</feature>
<organism evidence="3 4">
    <name type="scientific">Scytalidium lignicola</name>
    <name type="common">Hyphomycete</name>
    <dbReference type="NCBI Taxonomy" id="5539"/>
    <lineage>
        <taxon>Eukaryota</taxon>
        <taxon>Fungi</taxon>
        <taxon>Dikarya</taxon>
        <taxon>Ascomycota</taxon>
        <taxon>Pezizomycotina</taxon>
        <taxon>Leotiomycetes</taxon>
        <taxon>Leotiomycetes incertae sedis</taxon>
        <taxon>Scytalidium</taxon>
    </lineage>
</organism>
<dbReference type="CDD" id="cd11399">
    <property type="entry name" value="bHLHzip_scHMS1_like"/>
    <property type="match status" value="1"/>
</dbReference>
<dbReference type="STRING" id="5539.A0A3E2H5M6"/>
<accession>A0A3E2H5M6</accession>
<dbReference type="Proteomes" id="UP000258309">
    <property type="component" value="Unassembled WGS sequence"/>
</dbReference>
<dbReference type="SUPFAM" id="SSF47459">
    <property type="entry name" value="HLH, helix-loop-helix DNA-binding domain"/>
    <property type="match status" value="1"/>
</dbReference>
<sequence length="471" mass="51254">MASSYARQVSNGDYFSIPASTQRSQNLATPPIYWDTKLYSELSLVSSDSTIPSPTSPKSICFPPRAYSLPELYHGSIKTEDDFNSQPYDSFTLWEDNAESNMDPSLSHFFPELKLENTFSQAMAGLDTTGNPIPTGLQPTDTIMSGTIHDPASVFGEDPITEGPLFESPTVNTPPNAEAQSRKTFYNTPAQQPSYQIPRVSRPVTRGTAAALKTELSSPQETRFRNIAMPSKSYAPPSPSSASSGSPPPVDTRSCRRKRKSDDESPPEARDYHGRHHAPVKKTAHNMIEKRYRTNLNDKIAALRDCVPSLRATSSTGTGSAVKRGKGDTAEDLQGLSPAHKLNKATVLSKAAEYIAHLEKRNKALCKENAAYKGRIEAFEILMLTTKNSNTTTTTTSKNTPPMSAASSSSNDSSRSGSGSFDSTTSATSLSEYGINEAMDQDGTEEETKMKMKMSEEEEVLKNELDAATAN</sequence>
<gene>
    <name evidence="3" type="ORF">B7463_g7761</name>
</gene>
<dbReference type="PROSITE" id="PS50888">
    <property type="entry name" value="BHLH"/>
    <property type="match status" value="1"/>
</dbReference>
<evidence type="ECO:0000313" key="4">
    <source>
        <dbReference type="Proteomes" id="UP000258309"/>
    </source>
</evidence>
<dbReference type="InterPro" id="IPR036638">
    <property type="entry name" value="HLH_DNA-bd_sf"/>
</dbReference>
<dbReference type="OMA" id="FEDWMRW"/>
<comment type="caution">
    <text evidence="3">The sequence shown here is derived from an EMBL/GenBank/DDBJ whole genome shotgun (WGS) entry which is preliminary data.</text>
</comment>
<feature type="compositionally biased region" description="Low complexity" evidence="1">
    <location>
        <begin position="230"/>
        <end position="245"/>
    </location>
</feature>
<dbReference type="SMART" id="SM00353">
    <property type="entry name" value="HLH"/>
    <property type="match status" value="1"/>
</dbReference>
<feature type="region of interest" description="Disordered" evidence="1">
    <location>
        <begin position="390"/>
        <end position="471"/>
    </location>
</feature>
<feature type="compositionally biased region" description="Basic residues" evidence="1">
    <location>
        <begin position="273"/>
        <end position="284"/>
    </location>
</feature>
<feature type="region of interest" description="Disordered" evidence="1">
    <location>
        <begin position="230"/>
        <end position="286"/>
    </location>
</feature>
<evidence type="ECO:0000313" key="3">
    <source>
        <dbReference type="EMBL" id="RFU28591.1"/>
    </source>
</evidence>
<dbReference type="Gene3D" id="4.10.280.10">
    <property type="entry name" value="Helix-loop-helix DNA-binding domain"/>
    <property type="match status" value="1"/>
</dbReference>
<feature type="region of interest" description="Disordered" evidence="1">
    <location>
        <begin position="186"/>
        <end position="207"/>
    </location>
</feature>
<dbReference type="GO" id="GO:0046983">
    <property type="term" value="F:protein dimerization activity"/>
    <property type="evidence" value="ECO:0007669"/>
    <property type="project" value="InterPro"/>
</dbReference>
<feature type="domain" description="BHLH" evidence="2">
    <location>
        <begin position="280"/>
        <end position="358"/>
    </location>
</feature>
<feature type="compositionally biased region" description="Basic and acidic residues" evidence="1">
    <location>
        <begin position="446"/>
        <end position="465"/>
    </location>
</feature>
<dbReference type="EMBL" id="NCSJ02000158">
    <property type="protein sequence ID" value="RFU28591.1"/>
    <property type="molecule type" value="Genomic_DNA"/>
</dbReference>
<feature type="compositionally biased region" description="Polar residues" evidence="1">
    <location>
        <begin position="186"/>
        <end position="195"/>
    </location>
</feature>
<dbReference type="AlphaFoldDB" id="A0A3E2H5M6"/>
<protein>
    <recommendedName>
        <fullName evidence="2">BHLH domain-containing protein</fullName>
    </recommendedName>
</protein>
<feature type="non-terminal residue" evidence="3">
    <location>
        <position position="471"/>
    </location>
</feature>
<feature type="compositionally biased region" description="Low complexity" evidence="1">
    <location>
        <begin position="390"/>
        <end position="429"/>
    </location>
</feature>
<evidence type="ECO:0000259" key="2">
    <source>
        <dbReference type="PROSITE" id="PS50888"/>
    </source>
</evidence>
<feature type="non-terminal residue" evidence="3">
    <location>
        <position position="1"/>
    </location>
</feature>
<dbReference type="Pfam" id="PF00010">
    <property type="entry name" value="HLH"/>
    <property type="match status" value="1"/>
</dbReference>
<dbReference type="PANTHER" id="PTHR47336">
    <property type="entry name" value="TRANSCRIPTION FACTOR HMS1-RELATED"/>
    <property type="match status" value="1"/>
</dbReference>
<reference evidence="3 4" key="1">
    <citation type="submission" date="2018-05" db="EMBL/GenBank/DDBJ databases">
        <title>Draft genome sequence of Scytalidium lignicola DSM 105466, a ubiquitous saprotrophic fungus.</title>
        <authorList>
            <person name="Buettner E."/>
            <person name="Gebauer A.M."/>
            <person name="Hofrichter M."/>
            <person name="Liers C."/>
            <person name="Kellner H."/>
        </authorList>
    </citation>
    <scope>NUCLEOTIDE SEQUENCE [LARGE SCALE GENOMIC DNA]</scope>
    <source>
        <strain evidence="3 4">DSM 105466</strain>
    </source>
</reference>